<gene>
    <name evidence="2" type="ORF">ABL78_5853</name>
</gene>
<dbReference type="SUPFAM" id="SSF89009">
    <property type="entry name" value="GAT-like domain"/>
    <property type="match status" value="1"/>
</dbReference>
<accession>A0A0N0P4Q4</accession>
<dbReference type="InterPro" id="IPR038425">
    <property type="entry name" value="GAT_sf"/>
</dbReference>
<feature type="region of interest" description="Disordered" evidence="1">
    <location>
        <begin position="388"/>
        <end position="486"/>
    </location>
</feature>
<feature type="compositionally biased region" description="Basic and acidic residues" evidence="1">
    <location>
        <begin position="236"/>
        <end position="259"/>
    </location>
</feature>
<feature type="compositionally biased region" description="Low complexity" evidence="1">
    <location>
        <begin position="433"/>
        <end position="456"/>
    </location>
</feature>
<dbReference type="OMA" id="FEAKLPW"/>
<feature type="compositionally biased region" description="Polar residues" evidence="1">
    <location>
        <begin position="395"/>
        <end position="413"/>
    </location>
</feature>
<dbReference type="OrthoDB" id="264083at2759"/>
<dbReference type="Gene3D" id="1.20.58.160">
    <property type="match status" value="1"/>
</dbReference>
<feature type="region of interest" description="Disordered" evidence="1">
    <location>
        <begin position="234"/>
        <end position="262"/>
    </location>
</feature>
<name>A0A0N0P4Q4_LEPSE</name>
<keyword evidence="3" id="KW-1185">Reference proteome</keyword>
<evidence type="ECO:0000313" key="2">
    <source>
        <dbReference type="EMBL" id="KPI85087.1"/>
    </source>
</evidence>
<evidence type="ECO:0000256" key="1">
    <source>
        <dbReference type="SAM" id="MobiDB-lite"/>
    </source>
</evidence>
<evidence type="ECO:0000313" key="3">
    <source>
        <dbReference type="Proteomes" id="UP000038009"/>
    </source>
</evidence>
<dbReference type="AlphaFoldDB" id="A0A0N0P4Q4"/>
<sequence length="486" mass="53416">MLSAFSDWVSSAADAVNKISDQSLDVVRKTGLIDALQNTELQATSTEATLIGEELTVKDFMTPPAAWVGSSDEWQWCIKAALNDPNTCAITPGMLKSDDDLWQEIHSLIAGLSKNGAATAVFTAPEAGVATKPTTVEPMNTMDGAYTPSADLVAFIQEHTSIYKIRSYVVPLFTSDEDYWLNLQWRLTLYRLCTNADDLLMVMQTLSKLPVCLQDIADAEKRAPENVAEANHAAAAKREAARVDNKKRDEDVGKEERRYGKQSHLADNSAYWNEMKQLHEAEQVKFSWLREMQDRAKKEMELARGNVKLLNSLVQRQEASSALGVSVSDSCKYHKVKLSRLIGDVCTAPEENTKGTVLDLESGPLFHELFQCNEDVKNVLQFYEERSQKDGSGGSLNAQALPISSSTPTTPNREATAASDACVSLSQPVETPTSTWTKAQSATSSAAEQSEAVSVSHTPVAFQKRDSEDDDNEGSFEAKLPWSMDD</sequence>
<dbReference type="VEuPathDB" id="TriTrypDB:Lsey_0209_0110"/>
<proteinExistence type="predicted"/>
<dbReference type="Proteomes" id="UP000038009">
    <property type="component" value="Unassembled WGS sequence"/>
</dbReference>
<protein>
    <recommendedName>
        <fullName evidence="4">BSD domain-containing protein</fullName>
    </recommendedName>
</protein>
<dbReference type="EMBL" id="LJSK01000209">
    <property type="protein sequence ID" value="KPI85087.1"/>
    <property type="molecule type" value="Genomic_DNA"/>
</dbReference>
<organism evidence="2 3">
    <name type="scientific">Leptomonas seymouri</name>
    <dbReference type="NCBI Taxonomy" id="5684"/>
    <lineage>
        <taxon>Eukaryota</taxon>
        <taxon>Discoba</taxon>
        <taxon>Euglenozoa</taxon>
        <taxon>Kinetoplastea</taxon>
        <taxon>Metakinetoplastina</taxon>
        <taxon>Trypanosomatida</taxon>
        <taxon>Trypanosomatidae</taxon>
        <taxon>Leishmaniinae</taxon>
        <taxon>Leptomonas</taxon>
    </lineage>
</organism>
<evidence type="ECO:0008006" key="4">
    <source>
        <dbReference type="Google" id="ProtNLM"/>
    </source>
</evidence>
<comment type="caution">
    <text evidence="2">The sequence shown here is derived from an EMBL/GenBank/DDBJ whole genome shotgun (WGS) entry which is preliminary data.</text>
</comment>
<reference evidence="2 3" key="1">
    <citation type="journal article" date="2015" name="PLoS Pathog.">
        <title>Leptomonas seymouri: Adaptations to the Dixenous Life Cycle Analyzed by Genome Sequencing, Transcriptome Profiling and Co-infection with Leishmania donovani.</title>
        <authorList>
            <person name="Kraeva N."/>
            <person name="Butenko A."/>
            <person name="Hlavacova J."/>
            <person name="Kostygov A."/>
            <person name="Myskova J."/>
            <person name="Grybchuk D."/>
            <person name="Lestinova T."/>
            <person name="Votypka J."/>
            <person name="Volf P."/>
            <person name="Opperdoes F."/>
            <person name="Flegontov P."/>
            <person name="Lukes J."/>
            <person name="Yurchenko V."/>
        </authorList>
    </citation>
    <scope>NUCLEOTIDE SEQUENCE [LARGE SCALE GENOMIC DNA]</scope>
    <source>
        <strain evidence="2 3">ATCC 30220</strain>
    </source>
</reference>